<dbReference type="STRING" id="1314790.A0A1Y1Z8I0"/>
<accession>A0A1Y1Z8I0</accession>
<gene>
    <name evidence="4" type="ORF">K493DRAFT_333078</name>
</gene>
<evidence type="ECO:0000259" key="3">
    <source>
        <dbReference type="Pfam" id="PF00561"/>
    </source>
</evidence>
<comment type="caution">
    <text evidence="4">The sequence shown here is derived from an EMBL/GenBank/DDBJ whole genome shotgun (WGS) entry which is preliminary data.</text>
</comment>
<keyword evidence="5" id="KW-1185">Reference proteome</keyword>
<organism evidence="4 5">
    <name type="scientific">Basidiobolus meristosporus CBS 931.73</name>
    <dbReference type="NCBI Taxonomy" id="1314790"/>
    <lineage>
        <taxon>Eukaryota</taxon>
        <taxon>Fungi</taxon>
        <taxon>Fungi incertae sedis</taxon>
        <taxon>Zoopagomycota</taxon>
        <taxon>Entomophthoromycotina</taxon>
        <taxon>Basidiobolomycetes</taxon>
        <taxon>Basidiobolales</taxon>
        <taxon>Basidiobolaceae</taxon>
        <taxon>Basidiobolus</taxon>
    </lineage>
</organism>
<dbReference type="InterPro" id="IPR000073">
    <property type="entry name" value="AB_hydrolase_1"/>
</dbReference>
<dbReference type="OrthoDB" id="408373at2759"/>
<dbReference type="AlphaFoldDB" id="A0A1Y1Z8I0"/>
<evidence type="ECO:0000313" key="4">
    <source>
        <dbReference type="EMBL" id="ORY06579.1"/>
    </source>
</evidence>
<dbReference type="Gene3D" id="3.40.50.1820">
    <property type="entry name" value="alpha/beta hydrolase"/>
    <property type="match status" value="1"/>
</dbReference>
<dbReference type="PRINTS" id="PR00412">
    <property type="entry name" value="EPOXHYDRLASE"/>
</dbReference>
<name>A0A1Y1Z8I0_9FUNG</name>
<dbReference type="PANTHER" id="PTHR43329">
    <property type="entry name" value="EPOXIDE HYDROLASE"/>
    <property type="match status" value="1"/>
</dbReference>
<sequence length="328" mass="37894">MSTNFSDPKSYNHRYDTINGIRYHYVDEGPKDGPVVVLLHGFPDLWYGWRHQIKFLADRGYRVICPDLRGYGETDSPHCPPNDIRIYGAKNVSDDIMEILDKNSIEKVVVIGHDWGGHLAWRVALHHPERLLGVGSFCTPYFPPKEGPGSLEDMVNKRPNFAYQLVFRKPESDQYFDENAELALRSMYRCNRPEDNAVSFLKHAHFLPPNAEENQPKPANFMSEPEIKHYVDQYTKRGFHGALNWYRLTQVNAEDERHLSSKINIPSLMVTAGRDTVLRPDMTANMPEDISNLTQKHIEDSSHWILIEQPELCNKYIVEFVSRLTAKL</sequence>
<dbReference type="Pfam" id="PF00561">
    <property type="entry name" value="Abhydrolase_1"/>
    <property type="match status" value="1"/>
</dbReference>
<dbReference type="GO" id="GO:0016787">
    <property type="term" value="F:hydrolase activity"/>
    <property type="evidence" value="ECO:0007669"/>
    <property type="project" value="UniProtKB-KW"/>
</dbReference>
<proteinExistence type="inferred from homology"/>
<evidence type="ECO:0000256" key="1">
    <source>
        <dbReference type="ARBA" id="ARBA00022801"/>
    </source>
</evidence>
<dbReference type="InterPro" id="IPR000639">
    <property type="entry name" value="Epox_hydrolase-like"/>
</dbReference>
<evidence type="ECO:0000313" key="5">
    <source>
        <dbReference type="Proteomes" id="UP000193498"/>
    </source>
</evidence>
<feature type="domain" description="AB hydrolase-1" evidence="3">
    <location>
        <begin position="34"/>
        <end position="310"/>
    </location>
</feature>
<keyword evidence="1 4" id="KW-0378">Hydrolase</keyword>
<dbReference type="InParanoid" id="A0A1Y1Z8I0"/>
<dbReference type="SUPFAM" id="SSF53474">
    <property type="entry name" value="alpha/beta-Hydrolases"/>
    <property type="match status" value="1"/>
</dbReference>
<evidence type="ECO:0000256" key="2">
    <source>
        <dbReference type="ARBA" id="ARBA00038334"/>
    </source>
</evidence>
<dbReference type="PRINTS" id="PR00111">
    <property type="entry name" value="ABHYDROLASE"/>
</dbReference>
<dbReference type="Proteomes" id="UP000193498">
    <property type="component" value="Unassembled WGS sequence"/>
</dbReference>
<reference evidence="4 5" key="1">
    <citation type="submission" date="2016-07" db="EMBL/GenBank/DDBJ databases">
        <title>Pervasive Adenine N6-methylation of Active Genes in Fungi.</title>
        <authorList>
            <consortium name="DOE Joint Genome Institute"/>
            <person name="Mondo S.J."/>
            <person name="Dannebaum R.O."/>
            <person name="Kuo R.C."/>
            <person name="Labutti K."/>
            <person name="Haridas S."/>
            <person name="Kuo A."/>
            <person name="Salamov A."/>
            <person name="Ahrendt S.R."/>
            <person name="Lipzen A."/>
            <person name="Sullivan W."/>
            <person name="Andreopoulos W.B."/>
            <person name="Clum A."/>
            <person name="Lindquist E."/>
            <person name="Daum C."/>
            <person name="Ramamoorthy G.K."/>
            <person name="Gryganskyi A."/>
            <person name="Culley D."/>
            <person name="Magnuson J.K."/>
            <person name="James T.Y."/>
            <person name="O'Malley M.A."/>
            <person name="Stajich J.E."/>
            <person name="Spatafora J.W."/>
            <person name="Visel A."/>
            <person name="Grigoriev I.V."/>
        </authorList>
    </citation>
    <scope>NUCLEOTIDE SEQUENCE [LARGE SCALE GENOMIC DNA]</scope>
    <source>
        <strain evidence="4 5">CBS 931.73</strain>
    </source>
</reference>
<protein>
    <submittedName>
        <fullName evidence="4">Alpha/beta-hydrolase</fullName>
    </submittedName>
</protein>
<comment type="similarity">
    <text evidence="2">Belongs to the AB hydrolase superfamily. Epoxide hydrolase family.</text>
</comment>
<dbReference type="EMBL" id="MCFE01000015">
    <property type="protein sequence ID" value="ORY06579.1"/>
    <property type="molecule type" value="Genomic_DNA"/>
</dbReference>
<dbReference type="InterPro" id="IPR029058">
    <property type="entry name" value="AB_hydrolase_fold"/>
</dbReference>